<reference evidence="2 3" key="1">
    <citation type="submission" date="2020-12" db="EMBL/GenBank/DDBJ databases">
        <title>Sulforoseuscoccus oceanibium gen. nov., sp. nov., a representative of the phylum Verrucomicrobia with special cytoplasmic membrane, and proposal of Sulforoseuscoccusaceae fam. nov.</title>
        <authorList>
            <person name="Xi F."/>
        </authorList>
    </citation>
    <scope>NUCLEOTIDE SEQUENCE [LARGE SCALE GENOMIC DNA]</scope>
    <source>
        <strain evidence="2 3">T37</strain>
    </source>
</reference>
<dbReference type="Proteomes" id="UP000475117">
    <property type="component" value="Chromosome"/>
</dbReference>
<dbReference type="RefSeq" id="WP_164363603.1">
    <property type="nucleotide sequence ID" value="NZ_CP066776.1"/>
</dbReference>
<proteinExistence type="predicted"/>
<accession>A0A7T7JBR7</accession>
<dbReference type="EMBL" id="CP066776">
    <property type="protein sequence ID" value="QQL44528.1"/>
    <property type="molecule type" value="Genomic_DNA"/>
</dbReference>
<evidence type="ECO:0000313" key="3">
    <source>
        <dbReference type="Proteomes" id="UP000475117"/>
    </source>
</evidence>
<organism evidence="2 3">
    <name type="scientific">Sulfuriroseicoccus oceanibius</name>
    <dbReference type="NCBI Taxonomy" id="2707525"/>
    <lineage>
        <taxon>Bacteria</taxon>
        <taxon>Pseudomonadati</taxon>
        <taxon>Verrucomicrobiota</taxon>
        <taxon>Verrucomicrobiia</taxon>
        <taxon>Verrucomicrobiales</taxon>
        <taxon>Verrucomicrobiaceae</taxon>
        <taxon>Sulfuriroseicoccus</taxon>
    </lineage>
</organism>
<dbReference type="AlphaFoldDB" id="A0A7T7JBR7"/>
<sequence length="309" mass="32868">MDSYSMTNTIDEVEANMGDWYHYEVQGYYARLNATAPVGAEVLSNGRFSTSGKNKQEDLVDAHLKIQAFVNGQSVGNALTLTDGRATGTTDDIEVVSPLPAIDESNVTLKFVLTTNVSNPDGYLILMGTGVKQPPKPVGELDTPLYAEVGTKPNIGWKVVKNMEMISSKNDGLTGSVTIPDPVGDLGGWDDANADDDDDDRDDDDFGSDDSVSYDDALDGWRGSGKSNNGHGNNIDGVDVSNPGKGHGGPNAMKDYEGMEVFYSKEEAEAYAESCYGSADAVPSDAVFEVDGVWCVDDEGRGGGAYPSK</sequence>
<protein>
    <submittedName>
        <fullName evidence="2">Uncharacterized protein</fullName>
    </submittedName>
</protein>
<dbReference type="KEGG" id="soa:G3M56_011645"/>
<gene>
    <name evidence="2" type="ORF">G3M56_011645</name>
</gene>
<name>A0A7T7JBR7_9BACT</name>
<evidence type="ECO:0000256" key="1">
    <source>
        <dbReference type="SAM" id="MobiDB-lite"/>
    </source>
</evidence>
<feature type="region of interest" description="Disordered" evidence="1">
    <location>
        <begin position="170"/>
        <end position="252"/>
    </location>
</feature>
<feature type="compositionally biased region" description="Low complexity" evidence="1">
    <location>
        <begin position="224"/>
        <end position="234"/>
    </location>
</feature>
<feature type="compositionally biased region" description="Acidic residues" evidence="1">
    <location>
        <begin position="192"/>
        <end position="218"/>
    </location>
</feature>
<keyword evidence="3" id="KW-1185">Reference proteome</keyword>
<evidence type="ECO:0000313" key="2">
    <source>
        <dbReference type="EMBL" id="QQL44528.1"/>
    </source>
</evidence>